<dbReference type="GO" id="GO:0016787">
    <property type="term" value="F:hydrolase activity"/>
    <property type="evidence" value="ECO:0007669"/>
    <property type="project" value="UniProtKB-KW"/>
</dbReference>
<comment type="caution">
    <text evidence="1">The sequence shown here is derived from an EMBL/GenBank/DDBJ whole genome shotgun (WGS) entry which is preliminary data.</text>
</comment>
<dbReference type="RefSeq" id="WP_164651872.1">
    <property type="nucleotide sequence ID" value="NZ_JAAIJR010000003.1"/>
</dbReference>
<keyword evidence="1" id="KW-0378">Hydrolase</keyword>
<dbReference type="SUPFAM" id="SSF53474">
    <property type="entry name" value="alpha/beta-Hydrolases"/>
    <property type="match status" value="1"/>
</dbReference>
<accession>A0A6P1DN73</accession>
<organism evidence="1 2">
    <name type="scientific">Thiorhodococcus mannitoliphagus</name>
    <dbReference type="NCBI Taxonomy" id="329406"/>
    <lineage>
        <taxon>Bacteria</taxon>
        <taxon>Pseudomonadati</taxon>
        <taxon>Pseudomonadota</taxon>
        <taxon>Gammaproteobacteria</taxon>
        <taxon>Chromatiales</taxon>
        <taxon>Chromatiaceae</taxon>
        <taxon>Thiorhodococcus</taxon>
    </lineage>
</organism>
<evidence type="ECO:0000313" key="1">
    <source>
        <dbReference type="EMBL" id="NEX18990.1"/>
    </source>
</evidence>
<reference evidence="2" key="1">
    <citation type="journal article" date="2020" name="Microbiol. Resour. Announc.">
        <title>Draft Genome Sequences of Thiorhodococcus mannitoliphagus and Thiorhodococcus minor, Purple Sulfur Photosynthetic Bacteria in the Gammaproteobacterial Family Chromatiaceae.</title>
        <authorList>
            <person name="Aviles F.A."/>
            <person name="Meyer T.E."/>
            <person name="Kyndt J.A."/>
        </authorList>
    </citation>
    <scope>NUCLEOTIDE SEQUENCE [LARGE SCALE GENOMIC DNA]</scope>
    <source>
        <strain evidence="2">DSM 18266</strain>
    </source>
</reference>
<reference evidence="1 2" key="2">
    <citation type="submission" date="2020-02" db="EMBL/GenBank/DDBJ databases">
        <title>Genome sequences of Thiorhodococcus mannitoliphagus and Thiorhodococcus minor, purple sulfur photosynthetic bacteria in the gammaproteobacterial family, Chromatiaceae.</title>
        <authorList>
            <person name="Aviles F.A."/>
            <person name="Meyer T.E."/>
            <person name="Kyndt J.A."/>
        </authorList>
    </citation>
    <scope>NUCLEOTIDE SEQUENCE [LARGE SCALE GENOMIC DNA]</scope>
    <source>
        <strain evidence="1 2">DSM 18266</strain>
    </source>
</reference>
<evidence type="ECO:0000313" key="2">
    <source>
        <dbReference type="Proteomes" id="UP000471640"/>
    </source>
</evidence>
<sequence>MRQTHPSQSPGGRRWLRLIALLVLVLSGAVSGWTWWAEAHSSEERALRTLVQDRLEDWMPEAMSPSRDDWYGLKHLSDATPSSLPRILLVHGLDEPGTIWEALIPALQEQHCDLWELHYPNDQGIDRSTAYLAKLWGQLPDSHPIILIGHSMGGLVIRDFVTAWRHPVGETPRVTGASVAGAILVGTPNHGSDWARLRIWLELREHLIVNEDRQFSLLAALRDGTGAAKIDLRPESDFLNQLNARPWPSDIPIRLIGGVLVDPTPAMTESLATISEQTGSDALEQVVAAWWSTLGEDLGDGVVTVDSLRLPNAPPPILLSASHRGMLKRLLPSDPEPPAVPVILDILKAWQRDRQPDRLSSSSD</sequence>
<dbReference type="Proteomes" id="UP000471640">
    <property type="component" value="Unassembled WGS sequence"/>
</dbReference>
<proteinExistence type="predicted"/>
<dbReference type="AlphaFoldDB" id="A0A6P1DN73"/>
<keyword evidence="2" id="KW-1185">Reference proteome</keyword>
<dbReference type="EMBL" id="JAAIJR010000003">
    <property type="protein sequence ID" value="NEX18990.1"/>
    <property type="molecule type" value="Genomic_DNA"/>
</dbReference>
<name>A0A6P1DN73_9GAMM</name>
<dbReference type="Gene3D" id="3.40.50.1820">
    <property type="entry name" value="alpha/beta hydrolase"/>
    <property type="match status" value="1"/>
</dbReference>
<protein>
    <submittedName>
        <fullName evidence="1">Alpha/beta hydrolase</fullName>
    </submittedName>
</protein>
<dbReference type="InterPro" id="IPR029058">
    <property type="entry name" value="AB_hydrolase_fold"/>
</dbReference>
<gene>
    <name evidence="1" type="ORF">G3480_01440</name>
</gene>